<keyword evidence="3" id="KW-1185">Reference proteome</keyword>
<dbReference type="Proteomes" id="UP001058974">
    <property type="component" value="Chromosome 7"/>
</dbReference>
<dbReference type="EMBL" id="JAMSHJ010000007">
    <property type="protein sequence ID" value="KAI5389779.1"/>
    <property type="molecule type" value="Genomic_DNA"/>
</dbReference>
<feature type="region of interest" description="Disordered" evidence="1">
    <location>
        <begin position="89"/>
        <end position="113"/>
    </location>
</feature>
<evidence type="ECO:0000313" key="3">
    <source>
        <dbReference type="Proteomes" id="UP001058974"/>
    </source>
</evidence>
<proteinExistence type="predicted"/>
<organism evidence="2 3">
    <name type="scientific">Pisum sativum</name>
    <name type="common">Garden pea</name>
    <name type="synonym">Lathyrus oleraceus</name>
    <dbReference type="NCBI Taxonomy" id="3888"/>
    <lineage>
        <taxon>Eukaryota</taxon>
        <taxon>Viridiplantae</taxon>
        <taxon>Streptophyta</taxon>
        <taxon>Embryophyta</taxon>
        <taxon>Tracheophyta</taxon>
        <taxon>Spermatophyta</taxon>
        <taxon>Magnoliopsida</taxon>
        <taxon>eudicotyledons</taxon>
        <taxon>Gunneridae</taxon>
        <taxon>Pentapetalae</taxon>
        <taxon>rosids</taxon>
        <taxon>fabids</taxon>
        <taxon>Fabales</taxon>
        <taxon>Fabaceae</taxon>
        <taxon>Papilionoideae</taxon>
        <taxon>50 kb inversion clade</taxon>
        <taxon>NPAAA clade</taxon>
        <taxon>Hologalegina</taxon>
        <taxon>IRL clade</taxon>
        <taxon>Fabeae</taxon>
        <taxon>Lathyrus</taxon>
    </lineage>
</organism>
<dbReference type="SUPFAM" id="SSF56672">
    <property type="entry name" value="DNA/RNA polymerases"/>
    <property type="match status" value="1"/>
</dbReference>
<feature type="compositionally biased region" description="Basic and acidic residues" evidence="1">
    <location>
        <begin position="101"/>
        <end position="113"/>
    </location>
</feature>
<dbReference type="Gene3D" id="3.30.70.270">
    <property type="match status" value="1"/>
</dbReference>
<dbReference type="InterPro" id="IPR043128">
    <property type="entry name" value="Rev_trsase/Diguanyl_cyclase"/>
</dbReference>
<name>A0A9D4VVS8_PEA</name>
<evidence type="ECO:0000256" key="1">
    <source>
        <dbReference type="SAM" id="MobiDB-lite"/>
    </source>
</evidence>
<comment type="caution">
    <text evidence="2">The sequence shown here is derived from an EMBL/GenBank/DDBJ whole genome shotgun (WGS) entry which is preliminary data.</text>
</comment>
<dbReference type="InterPro" id="IPR043502">
    <property type="entry name" value="DNA/RNA_pol_sf"/>
</dbReference>
<evidence type="ECO:0000313" key="2">
    <source>
        <dbReference type="EMBL" id="KAI5389779.1"/>
    </source>
</evidence>
<dbReference type="PANTHER" id="PTHR48475">
    <property type="entry name" value="RIBONUCLEASE H"/>
    <property type="match status" value="1"/>
</dbReference>
<dbReference type="AlphaFoldDB" id="A0A9D4VVS8"/>
<evidence type="ECO:0008006" key="4">
    <source>
        <dbReference type="Google" id="ProtNLM"/>
    </source>
</evidence>
<reference evidence="2 3" key="1">
    <citation type="journal article" date="2022" name="Nat. Genet.">
        <title>Improved pea reference genome and pan-genome highlight genomic features and evolutionary characteristics.</title>
        <authorList>
            <person name="Yang T."/>
            <person name="Liu R."/>
            <person name="Luo Y."/>
            <person name="Hu S."/>
            <person name="Wang D."/>
            <person name="Wang C."/>
            <person name="Pandey M.K."/>
            <person name="Ge S."/>
            <person name="Xu Q."/>
            <person name="Li N."/>
            <person name="Li G."/>
            <person name="Huang Y."/>
            <person name="Saxena R.K."/>
            <person name="Ji Y."/>
            <person name="Li M."/>
            <person name="Yan X."/>
            <person name="He Y."/>
            <person name="Liu Y."/>
            <person name="Wang X."/>
            <person name="Xiang C."/>
            <person name="Varshney R.K."/>
            <person name="Ding H."/>
            <person name="Gao S."/>
            <person name="Zong X."/>
        </authorList>
    </citation>
    <scope>NUCLEOTIDE SEQUENCE [LARGE SCALE GENOMIC DNA]</scope>
    <source>
        <strain evidence="2 3">cv. Zhongwan 6</strain>
    </source>
</reference>
<protein>
    <recommendedName>
        <fullName evidence="4">Reverse transcriptase domain-containing protein</fullName>
    </recommendedName>
</protein>
<accession>A0A9D4VVS8</accession>
<gene>
    <name evidence="2" type="ORF">KIW84_075181</name>
</gene>
<dbReference type="PANTHER" id="PTHR48475:SF1">
    <property type="entry name" value="RNASE H TYPE-1 DOMAIN-CONTAINING PROTEIN"/>
    <property type="match status" value="1"/>
</dbReference>
<dbReference type="Gramene" id="Psat07G0518100-T1">
    <property type="protein sequence ID" value="KAI5389779.1"/>
    <property type="gene ID" value="KIW84_075181"/>
</dbReference>
<sequence>MSVGLKSAGATHQRAMVTLFHGMIHRRIECYVEDMIAKSQTKEGRLADLAKLFDRLRQFRLRLNPTKCTGGVRSGKLLRLIVNERGIEADPAKKKKKKKKEIQEMPEPRTEKEAARRLRQYMLVHTTLWISKMDPIKYIFEKPALTGRVARGQMILIEYNVQYTSQKAIKGSVLSDYLAQQPIEDYQPMMFELPDEDIEVLKSKDCEEPIPEEGPNPEFERILMSDGAVDVKGNGVGTVLVTPKGSHIPFVARITFECTNNGG</sequence>